<protein>
    <submittedName>
        <fullName evidence="2">Condensin subunit ScpA</fullName>
    </submittedName>
</protein>
<organism evidence="2 3">
    <name type="scientific">Halovenus aranensis</name>
    <dbReference type="NCBI Taxonomy" id="890420"/>
    <lineage>
        <taxon>Archaea</taxon>
        <taxon>Methanobacteriati</taxon>
        <taxon>Methanobacteriota</taxon>
        <taxon>Stenosarchaea group</taxon>
        <taxon>Halobacteria</taxon>
        <taxon>Halobacteriales</taxon>
        <taxon>Haloarculaceae</taxon>
        <taxon>Halovenus</taxon>
    </lineage>
</organism>
<dbReference type="STRING" id="890420.SAMN05216226_104150"/>
<proteinExistence type="predicted"/>
<feature type="compositionally biased region" description="Acidic residues" evidence="1">
    <location>
        <begin position="27"/>
        <end position="63"/>
    </location>
</feature>
<keyword evidence="3" id="KW-1185">Reference proteome</keyword>
<dbReference type="EMBL" id="FNFC01000004">
    <property type="protein sequence ID" value="SDJ50949.1"/>
    <property type="molecule type" value="Genomic_DNA"/>
</dbReference>
<evidence type="ECO:0000313" key="2">
    <source>
        <dbReference type="EMBL" id="SDJ50949.1"/>
    </source>
</evidence>
<evidence type="ECO:0000313" key="3">
    <source>
        <dbReference type="Proteomes" id="UP000198856"/>
    </source>
</evidence>
<accession>A0A1G8UB06</accession>
<sequence length="316" mass="35929">MTAVTDEIPLDITGHEDRDPPSGADGLLEEPVETESEQAENTDEATEQVDDQAAETDEEEVEPVEVLVQLAEDGAIDPWDIDIVEVTDKFLDRLDEADLRTSGRALFYASVLLRMKSDVILEDDEPEAESAEPWEQAMNGGDVPEEADPFATLEQEMDRRLERKRARGMPQTLDELVRDLRDAERDTWWKESREYDTSDSPQRYDRGTQELDYRSTDQLRMDDEPTEAEVTEKTHGEDIDAVIDDVQAAVRDQYDQGRPEVLFREVARVGGSRVQTYLGVLFLSHRGAVRLQQDDLFGDLWIQDPNAVEREEALAD</sequence>
<dbReference type="Gene3D" id="1.10.10.580">
    <property type="entry name" value="Structural maintenance of chromosome 1. Chain E"/>
    <property type="match status" value="1"/>
</dbReference>
<dbReference type="InterPro" id="IPR003768">
    <property type="entry name" value="ScpA"/>
</dbReference>
<dbReference type="Pfam" id="PF02616">
    <property type="entry name" value="SMC_ScpA"/>
    <property type="match status" value="1"/>
</dbReference>
<feature type="region of interest" description="Disordered" evidence="1">
    <location>
        <begin position="1"/>
        <end position="64"/>
    </location>
</feature>
<reference evidence="2 3" key="1">
    <citation type="submission" date="2016-10" db="EMBL/GenBank/DDBJ databases">
        <authorList>
            <person name="de Groot N.N."/>
        </authorList>
    </citation>
    <scope>NUCLEOTIDE SEQUENCE [LARGE SCALE GENOMIC DNA]</scope>
    <source>
        <strain evidence="2 3">IBRC-M10015</strain>
    </source>
</reference>
<name>A0A1G8UB06_9EURY</name>
<dbReference type="InterPro" id="IPR023093">
    <property type="entry name" value="ScpA-like_C"/>
</dbReference>
<dbReference type="Gene3D" id="6.10.250.2410">
    <property type="match status" value="1"/>
</dbReference>
<gene>
    <name evidence="2" type="ORF">SAMN05216226_104150</name>
</gene>
<evidence type="ECO:0000256" key="1">
    <source>
        <dbReference type="SAM" id="MobiDB-lite"/>
    </source>
</evidence>
<dbReference type="PANTHER" id="PTHR33969:SF2">
    <property type="entry name" value="SEGREGATION AND CONDENSATION PROTEIN A"/>
    <property type="match status" value="1"/>
</dbReference>
<dbReference type="PANTHER" id="PTHR33969">
    <property type="entry name" value="SEGREGATION AND CONDENSATION PROTEIN A"/>
    <property type="match status" value="1"/>
</dbReference>
<dbReference type="Proteomes" id="UP000198856">
    <property type="component" value="Unassembled WGS sequence"/>
</dbReference>
<dbReference type="AlphaFoldDB" id="A0A1G8UB06"/>